<feature type="compositionally biased region" description="Basic residues" evidence="1">
    <location>
        <begin position="132"/>
        <end position="142"/>
    </location>
</feature>
<sequence>MYAPQFSQPPPPGYGMPGDFHHRTTPPMSPGPGANYYSPRHAPQFASPSPRTSPKVQGYGHSRRASHAVPPQYSHSASRGVYDSGIPTSRAYATPRATPGPTPEYVSGFDYNYVRPSRASRHRRDSDAQPLKRSHRERKRRPSQSAPYVYTKVVYDANGYGYECDYVYDHSYDESPPPPYEQYARHAKYGDADRYYYDQVPIYDEPKTASRPRRASGTGRTQPATPKKPAATKPTNKATEEDARRAGIPAGYSYKNWDPSEEPIMLLGSVFDANSLGKWIYDWTVFYNGPATPLAEMAGELWLLLIQLAGKVKRAEETMPKIRKKESHEMVEDFLESGERLWIRFAKLLKVCEDYMWKAAKKENGEKKPVSMGKNSGREFVDSIFGRDRELDKTEKLMTGMRLWSMRFDANCDDILSHPTA</sequence>
<evidence type="ECO:0008006" key="4">
    <source>
        <dbReference type="Google" id="ProtNLM"/>
    </source>
</evidence>
<dbReference type="HOGENOM" id="CLU_039952_1_2_1"/>
<dbReference type="GeneID" id="5974013"/>
<reference evidence="3" key="1">
    <citation type="journal article" date="2007" name="Plant Cell">
        <title>Dothideomycete-plant interactions illuminated by genome sequencing and EST analysis of the wheat pathogen Stagonospora nodorum.</title>
        <authorList>
            <person name="Hane J.K."/>
            <person name="Lowe R.G."/>
            <person name="Solomon P.S."/>
            <person name="Tan K.C."/>
            <person name="Schoch C.L."/>
            <person name="Spatafora J.W."/>
            <person name="Crous P.W."/>
            <person name="Kodira C."/>
            <person name="Birren B.W."/>
            <person name="Galagan J.E."/>
            <person name="Torriani S.F."/>
            <person name="McDonald B.A."/>
            <person name="Oliver R.P."/>
        </authorList>
    </citation>
    <scope>NUCLEOTIDE SEQUENCE [LARGE SCALE GENOMIC DNA]</scope>
    <source>
        <strain evidence="3">SN15 / ATCC MYA-4574 / FGSC 10173</strain>
    </source>
</reference>
<feature type="region of interest" description="Disordered" evidence="1">
    <location>
        <begin position="206"/>
        <end position="243"/>
    </location>
</feature>
<proteinExistence type="predicted"/>
<name>Q0UNA4_PHANO</name>
<dbReference type="RefSeq" id="XP_001797123.1">
    <property type="nucleotide sequence ID" value="XM_001797071.1"/>
</dbReference>
<feature type="compositionally biased region" description="Low complexity" evidence="1">
    <location>
        <begin position="223"/>
        <end position="237"/>
    </location>
</feature>
<feature type="region of interest" description="Disordered" evidence="1">
    <location>
        <begin position="1"/>
        <end position="147"/>
    </location>
</feature>
<dbReference type="eggNOG" id="ENOG502SK85">
    <property type="taxonomic scope" value="Eukaryota"/>
</dbReference>
<evidence type="ECO:0000313" key="3">
    <source>
        <dbReference type="Proteomes" id="UP000001055"/>
    </source>
</evidence>
<dbReference type="KEGG" id="pno:SNOG_06760"/>
<accession>Q0UNA4</accession>
<gene>
    <name evidence="2" type="ORF">SNOG_06760</name>
</gene>
<evidence type="ECO:0000313" key="2">
    <source>
        <dbReference type="EMBL" id="EAT85411.1"/>
    </source>
</evidence>
<dbReference type="OMA" id="NHEMVED"/>
<feature type="compositionally biased region" description="Polar residues" evidence="1">
    <location>
        <begin position="46"/>
        <end position="55"/>
    </location>
</feature>
<dbReference type="EMBL" id="CH445334">
    <property type="protein sequence ID" value="EAT85411.1"/>
    <property type="molecule type" value="Genomic_DNA"/>
</dbReference>
<protein>
    <recommendedName>
        <fullName evidence="4">Vegetative cell wall protein gp1</fullName>
    </recommendedName>
</protein>
<dbReference type="AlphaFoldDB" id="Q0UNA4"/>
<dbReference type="InParanoid" id="Q0UNA4"/>
<dbReference type="STRING" id="321614.Q0UNA4"/>
<organism evidence="2 3">
    <name type="scientific">Phaeosphaeria nodorum (strain SN15 / ATCC MYA-4574 / FGSC 10173)</name>
    <name type="common">Glume blotch fungus</name>
    <name type="synonym">Parastagonospora nodorum</name>
    <dbReference type="NCBI Taxonomy" id="321614"/>
    <lineage>
        <taxon>Eukaryota</taxon>
        <taxon>Fungi</taxon>
        <taxon>Dikarya</taxon>
        <taxon>Ascomycota</taxon>
        <taxon>Pezizomycotina</taxon>
        <taxon>Dothideomycetes</taxon>
        <taxon>Pleosporomycetidae</taxon>
        <taxon>Pleosporales</taxon>
        <taxon>Pleosporineae</taxon>
        <taxon>Phaeosphaeriaceae</taxon>
        <taxon>Parastagonospora</taxon>
    </lineage>
</organism>
<dbReference type="Proteomes" id="UP000001055">
    <property type="component" value="Unassembled WGS sequence"/>
</dbReference>
<evidence type="ECO:0000256" key="1">
    <source>
        <dbReference type="SAM" id="MobiDB-lite"/>
    </source>
</evidence>